<dbReference type="InterPro" id="IPR027417">
    <property type="entry name" value="P-loop_NTPase"/>
</dbReference>
<dbReference type="Pfam" id="PF02706">
    <property type="entry name" value="Wzz"/>
    <property type="match status" value="1"/>
</dbReference>
<dbReference type="PANTHER" id="PTHR32309">
    <property type="entry name" value="TYROSINE-PROTEIN KINASE"/>
    <property type="match status" value="1"/>
</dbReference>
<dbReference type="NCBIfam" id="TIGR01007">
    <property type="entry name" value="eps_fam"/>
    <property type="match status" value="1"/>
</dbReference>
<keyword evidence="9" id="KW-0547">Nucleotide-binding</keyword>
<evidence type="ECO:0000256" key="6">
    <source>
        <dbReference type="ARBA" id="ARBA00022519"/>
    </source>
</evidence>
<dbReference type="EMBL" id="VHIF01000001">
    <property type="protein sequence ID" value="TQO37367.1"/>
    <property type="molecule type" value="Genomic_DNA"/>
</dbReference>
<evidence type="ECO:0000256" key="13">
    <source>
        <dbReference type="ARBA" id="ARBA00023136"/>
    </source>
</evidence>
<feature type="transmembrane region" description="Helical" evidence="16">
    <location>
        <begin position="493"/>
        <end position="512"/>
    </location>
</feature>
<evidence type="ECO:0000256" key="7">
    <source>
        <dbReference type="ARBA" id="ARBA00022679"/>
    </source>
</evidence>
<evidence type="ECO:0000256" key="16">
    <source>
        <dbReference type="SAM" id="Phobius"/>
    </source>
</evidence>
<name>A0ABY3A9C8_9FLAO</name>
<dbReference type="CDD" id="cd05387">
    <property type="entry name" value="BY-kinase"/>
    <property type="match status" value="1"/>
</dbReference>
<feature type="domain" description="Tyrosine-protein kinase G-rich" evidence="19">
    <location>
        <begin position="438"/>
        <end position="514"/>
    </location>
</feature>
<keyword evidence="5" id="KW-1003">Cell membrane</keyword>
<evidence type="ECO:0000259" key="17">
    <source>
        <dbReference type="Pfam" id="PF02706"/>
    </source>
</evidence>
<gene>
    <name evidence="20" type="ORF">GQ41_1972</name>
</gene>
<keyword evidence="10" id="KW-0418">Kinase</keyword>
<proteinExistence type="inferred from homology"/>
<feature type="domain" description="Polysaccharide chain length determinant N-terminal" evidence="17">
    <location>
        <begin position="16"/>
        <end position="104"/>
    </location>
</feature>
<dbReference type="InterPro" id="IPR025669">
    <property type="entry name" value="AAA_dom"/>
</dbReference>
<keyword evidence="7" id="KW-0808">Transferase</keyword>
<evidence type="ECO:0000256" key="3">
    <source>
        <dbReference type="ARBA" id="ARBA00008883"/>
    </source>
</evidence>
<evidence type="ECO:0000256" key="10">
    <source>
        <dbReference type="ARBA" id="ARBA00022777"/>
    </source>
</evidence>
<dbReference type="EC" id="2.7.10.2" evidence="4"/>
<organism evidence="20 21">
    <name type="scientific">Arenibacter algicola</name>
    <dbReference type="NCBI Taxonomy" id="616991"/>
    <lineage>
        <taxon>Bacteria</taxon>
        <taxon>Pseudomonadati</taxon>
        <taxon>Bacteroidota</taxon>
        <taxon>Flavobacteriia</taxon>
        <taxon>Flavobacteriales</taxon>
        <taxon>Flavobacteriaceae</taxon>
        <taxon>Arenibacter</taxon>
    </lineage>
</organism>
<dbReference type="Gene3D" id="3.40.50.300">
    <property type="entry name" value="P-loop containing nucleotide triphosphate hydrolases"/>
    <property type="match status" value="1"/>
</dbReference>
<evidence type="ECO:0000313" key="20">
    <source>
        <dbReference type="EMBL" id="TQO37367.1"/>
    </source>
</evidence>
<comment type="subcellular location">
    <subcellularLocation>
        <location evidence="1">Cell inner membrane</location>
        <topology evidence="1">Multi-pass membrane protein</topology>
    </subcellularLocation>
</comment>
<accession>A0ABY3A9C8</accession>
<evidence type="ECO:0000313" key="21">
    <source>
        <dbReference type="Proteomes" id="UP000315363"/>
    </source>
</evidence>
<feature type="transmembrane region" description="Helical" evidence="16">
    <location>
        <begin position="26"/>
        <end position="44"/>
    </location>
</feature>
<comment type="similarity">
    <text evidence="3">Belongs to the etk/wzc family.</text>
</comment>
<comment type="similarity">
    <text evidence="2">Belongs to the CpsD/CapB family.</text>
</comment>
<evidence type="ECO:0000256" key="11">
    <source>
        <dbReference type="ARBA" id="ARBA00022840"/>
    </source>
</evidence>
<feature type="domain" description="AAA" evidence="18">
    <location>
        <begin position="585"/>
        <end position="727"/>
    </location>
</feature>
<dbReference type="Proteomes" id="UP000315363">
    <property type="component" value="Unassembled WGS sequence"/>
</dbReference>
<keyword evidence="11" id="KW-0067">ATP-binding</keyword>
<dbReference type="SUPFAM" id="SSF52540">
    <property type="entry name" value="P-loop containing nucleoside triphosphate hydrolases"/>
    <property type="match status" value="1"/>
</dbReference>
<protein>
    <recommendedName>
        <fullName evidence="4">non-specific protein-tyrosine kinase</fullName>
        <ecNumber evidence="4">2.7.10.2</ecNumber>
    </recommendedName>
</protein>
<dbReference type="InterPro" id="IPR050445">
    <property type="entry name" value="Bact_polysacc_biosynth/exp"/>
</dbReference>
<evidence type="ECO:0000256" key="12">
    <source>
        <dbReference type="ARBA" id="ARBA00022989"/>
    </source>
</evidence>
<evidence type="ECO:0000256" key="2">
    <source>
        <dbReference type="ARBA" id="ARBA00007316"/>
    </source>
</evidence>
<evidence type="ECO:0000256" key="5">
    <source>
        <dbReference type="ARBA" id="ARBA00022475"/>
    </source>
</evidence>
<evidence type="ECO:0000256" key="8">
    <source>
        <dbReference type="ARBA" id="ARBA00022692"/>
    </source>
</evidence>
<keyword evidence="14" id="KW-0829">Tyrosine-protein kinase</keyword>
<evidence type="ECO:0000259" key="18">
    <source>
        <dbReference type="Pfam" id="PF13614"/>
    </source>
</evidence>
<keyword evidence="21" id="KW-1185">Reference proteome</keyword>
<keyword evidence="8 16" id="KW-0812">Transmembrane</keyword>
<keyword evidence="12 16" id="KW-1133">Transmembrane helix</keyword>
<dbReference type="InterPro" id="IPR005702">
    <property type="entry name" value="Wzc-like_C"/>
</dbReference>
<evidence type="ECO:0000256" key="4">
    <source>
        <dbReference type="ARBA" id="ARBA00011903"/>
    </source>
</evidence>
<keyword evidence="13 16" id="KW-0472">Membrane</keyword>
<sequence length="795" mass="88112">MSTEPTNHSLEIPNYRELLKPYLKNWIWFVVSGLIAVVFGFMYIRYTVPQYAVEAKIQLLDDAQGSSQINVFEDLGIGGGGVQIEDEIEILKSRSNLIALVKKLGLNINTIALGNIKSSAIYRNPSPPFKINFLAPDSIINNSKASFFITLSSETSFEYAENDDGPTKLYSYGKKISSPVGEIIVTPNNMNSSGFGTNRYVVSVNRLSSVAASYQNALNITVDNFRSKILTISLNNASIPRAQDVINTLISIYNKNAIDDKKALADRTSEFINDRITQISSNLSSADESAVEFKSGRGLTDLGAQTNLNLNLGAQNQQQLQDASIQLDIASSMKDIIDNDEGYDLLPSNIGLNDGSIAATTQRYNELALERKRLLESSNDKNPIIINLDQQLAGLKRNMRTSLNGMTNNLELQVNDLSSRLSKINSRIYSAPKNEQALRDISRQQETTESLYLYLLQKREEAQIAFASSAAKSKVLDEAYAISDFPISPKKNVILMASLLLGLLVPFSIIYIKSLLDNKVHNKIGLEKLTGNIPVLAELPKISKKENKLVKLGERTVLAESLRILRANLDYLIKSKNKKEHRGSIIYVTSSVSGEGKTLIASNLAMIFANTDKKVLLIGGDIRNPKIYQFYSGKDVDKLGKATRNKGDNGLTEYLVDQNLDGKDIVSTMLAHEQTVDVIYSGKIPPNPAELLMNGRMKELLESMVNLYDYIIVDTAPLMVVADTLLISEYADQILYVTRAGVTELKVLEYPLKLHKEGKLNGLSFVVNGVHDSNLGYGGKYGYGYNKSTKKWWKF</sequence>
<dbReference type="InterPro" id="IPR003856">
    <property type="entry name" value="LPS_length_determ_N"/>
</dbReference>
<dbReference type="Pfam" id="PF13807">
    <property type="entry name" value="GNVR"/>
    <property type="match status" value="1"/>
</dbReference>
<dbReference type="InterPro" id="IPR032807">
    <property type="entry name" value="GNVR"/>
</dbReference>
<evidence type="ECO:0000256" key="1">
    <source>
        <dbReference type="ARBA" id="ARBA00004429"/>
    </source>
</evidence>
<comment type="caution">
    <text evidence="20">The sequence shown here is derived from an EMBL/GenBank/DDBJ whole genome shotgun (WGS) entry which is preliminary data.</text>
</comment>
<keyword evidence="6" id="KW-0997">Cell inner membrane</keyword>
<evidence type="ECO:0000256" key="9">
    <source>
        <dbReference type="ARBA" id="ARBA00022741"/>
    </source>
</evidence>
<dbReference type="PANTHER" id="PTHR32309:SF13">
    <property type="entry name" value="FERRIC ENTEROBACTIN TRANSPORT PROTEIN FEPE"/>
    <property type="match status" value="1"/>
</dbReference>
<dbReference type="RefSeq" id="WP_142189299.1">
    <property type="nucleotide sequence ID" value="NZ_VHIF01000001.1"/>
</dbReference>
<dbReference type="Pfam" id="PF13614">
    <property type="entry name" value="AAA_31"/>
    <property type="match status" value="1"/>
</dbReference>
<reference evidence="20 21" key="1">
    <citation type="submission" date="2019-06" db="EMBL/GenBank/DDBJ databases">
        <title>A large-scale integrated study on North Sea by COGITO (Coastal Microbe Genomic &amp; Taxonomic Observatory).</title>
        <authorList>
            <person name="Teeling H."/>
        </authorList>
    </citation>
    <scope>NUCLEOTIDE SEQUENCE [LARGE SCALE GENOMIC DNA]</scope>
    <source>
        <strain evidence="20 21">MAR_2009_79</strain>
    </source>
</reference>
<evidence type="ECO:0000256" key="14">
    <source>
        <dbReference type="ARBA" id="ARBA00023137"/>
    </source>
</evidence>
<evidence type="ECO:0000256" key="15">
    <source>
        <dbReference type="ARBA" id="ARBA00051245"/>
    </source>
</evidence>
<evidence type="ECO:0000259" key="19">
    <source>
        <dbReference type="Pfam" id="PF13807"/>
    </source>
</evidence>
<comment type="catalytic activity">
    <reaction evidence="15">
        <text>L-tyrosyl-[protein] + ATP = O-phospho-L-tyrosyl-[protein] + ADP + H(+)</text>
        <dbReference type="Rhea" id="RHEA:10596"/>
        <dbReference type="Rhea" id="RHEA-COMP:10136"/>
        <dbReference type="Rhea" id="RHEA-COMP:20101"/>
        <dbReference type="ChEBI" id="CHEBI:15378"/>
        <dbReference type="ChEBI" id="CHEBI:30616"/>
        <dbReference type="ChEBI" id="CHEBI:46858"/>
        <dbReference type="ChEBI" id="CHEBI:61978"/>
        <dbReference type="ChEBI" id="CHEBI:456216"/>
        <dbReference type="EC" id="2.7.10.2"/>
    </reaction>
</comment>